<evidence type="ECO:0000256" key="5">
    <source>
        <dbReference type="SAM" id="Phobius"/>
    </source>
</evidence>
<accession>A0ABT7EZ04</accession>
<dbReference type="Pfam" id="PF04191">
    <property type="entry name" value="PEMT"/>
    <property type="match status" value="1"/>
</dbReference>
<evidence type="ECO:0000313" key="6">
    <source>
        <dbReference type="EMBL" id="MDK3017576.1"/>
    </source>
</evidence>
<evidence type="ECO:0000256" key="3">
    <source>
        <dbReference type="ARBA" id="ARBA00022989"/>
    </source>
</evidence>
<dbReference type="RefSeq" id="WP_284480388.1">
    <property type="nucleotide sequence ID" value="NZ_JASNJD010000004.1"/>
</dbReference>
<dbReference type="Proteomes" id="UP001243757">
    <property type="component" value="Unassembled WGS sequence"/>
</dbReference>
<keyword evidence="2 5" id="KW-0812">Transmembrane</keyword>
<keyword evidence="6" id="KW-0808">Transferase</keyword>
<dbReference type="EMBL" id="JASNJD010000004">
    <property type="protein sequence ID" value="MDK3017576.1"/>
    <property type="molecule type" value="Genomic_DNA"/>
</dbReference>
<evidence type="ECO:0000313" key="7">
    <source>
        <dbReference type="Proteomes" id="UP001243757"/>
    </source>
</evidence>
<dbReference type="GO" id="GO:0032259">
    <property type="term" value="P:methylation"/>
    <property type="evidence" value="ECO:0007669"/>
    <property type="project" value="UniProtKB-KW"/>
</dbReference>
<dbReference type="GO" id="GO:0008168">
    <property type="term" value="F:methyltransferase activity"/>
    <property type="evidence" value="ECO:0007669"/>
    <property type="project" value="UniProtKB-KW"/>
</dbReference>
<protein>
    <submittedName>
        <fullName evidence="6">Methyltransferase</fullName>
    </submittedName>
</protein>
<feature type="transmembrane region" description="Helical" evidence="5">
    <location>
        <begin position="49"/>
        <end position="68"/>
    </location>
</feature>
<keyword evidence="6" id="KW-0489">Methyltransferase</keyword>
<evidence type="ECO:0000256" key="2">
    <source>
        <dbReference type="ARBA" id="ARBA00022692"/>
    </source>
</evidence>
<comment type="caution">
    <text evidence="6">The sequence shown here is derived from an EMBL/GenBank/DDBJ whole genome shotgun (WGS) entry which is preliminary data.</text>
</comment>
<proteinExistence type="predicted"/>
<sequence>MTDPDRLLALAALMAAVVLLLLAGMALLRPAFAFWPPPETASWQNRLFRVLFRIMFYGLVGATALRLWRDGVSISIWQSWLALVLFATGFAVAFAATASLGWGNAFGAQEGLRTGGIFGYSRNPVYCATWFGLGGWALLAPAPLILATLAVWGPLYLVAIFLEERWLQARYGAAFERYRDAVPRFF</sequence>
<feature type="transmembrane region" description="Helical" evidence="5">
    <location>
        <begin position="138"/>
        <end position="162"/>
    </location>
</feature>
<keyword evidence="7" id="KW-1185">Reference proteome</keyword>
<dbReference type="InterPro" id="IPR007318">
    <property type="entry name" value="Phopholipid_MeTrfase"/>
</dbReference>
<feature type="transmembrane region" description="Helical" evidence="5">
    <location>
        <begin position="80"/>
        <end position="102"/>
    </location>
</feature>
<dbReference type="Gene3D" id="1.20.120.1630">
    <property type="match status" value="1"/>
</dbReference>
<reference evidence="6 7" key="1">
    <citation type="submission" date="2023-05" db="EMBL/GenBank/DDBJ databases">
        <title>Pseudodonghicola sp. nov.</title>
        <authorList>
            <person name="Huang J."/>
        </authorList>
    </citation>
    <scope>NUCLEOTIDE SEQUENCE [LARGE SCALE GENOMIC DNA]</scope>
    <source>
        <strain evidence="6 7">IC7</strain>
    </source>
</reference>
<organism evidence="6 7">
    <name type="scientific">Pseudodonghicola flavimaris</name>
    <dbReference type="NCBI Taxonomy" id="3050036"/>
    <lineage>
        <taxon>Bacteria</taxon>
        <taxon>Pseudomonadati</taxon>
        <taxon>Pseudomonadota</taxon>
        <taxon>Alphaproteobacteria</taxon>
        <taxon>Rhodobacterales</taxon>
        <taxon>Paracoccaceae</taxon>
        <taxon>Pseudodonghicola</taxon>
    </lineage>
</organism>
<name>A0ABT7EZ04_9RHOB</name>
<evidence type="ECO:0000256" key="1">
    <source>
        <dbReference type="ARBA" id="ARBA00004127"/>
    </source>
</evidence>
<keyword evidence="4 5" id="KW-0472">Membrane</keyword>
<comment type="subcellular location">
    <subcellularLocation>
        <location evidence="1">Endomembrane system</location>
        <topology evidence="1">Multi-pass membrane protein</topology>
    </subcellularLocation>
</comment>
<gene>
    <name evidence="6" type="ORF">QO033_07790</name>
</gene>
<keyword evidence="3 5" id="KW-1133">Transmembrane helix</keyword>
<evidence type="ECO:0000256" key="4">
    <source>
        <dbReference type="ARBA" id="ARBA00023136"/>
    </source>
</evidence>